<keyword evidence="5 8" id="KW-0687">Ribonucleoprotein</keyword>
<protein>
    <recommendedName>
        <fullName evidence="6">Large ribosomal subunit protein bL17m</fullName>
    </recommendedName>
</protein>
<feature type="region of interest" description="Disordered" evidence="9">
    <location>
        <begin position="175"/>
        <end position="231"/>
    </location>
</feature>
<dbReference type="InterPro" id="IPR036373">
    <property type="entry name" value="Ribosomal_bL17_sf"/>
</dbReference>
<organism evidence="10 11">
    <name type="scientific">Phialophora macrospora</name>
    <dbReference type="NCBI Taxonomy" id="1851006"/>
    <lineage>
        <taxon>Eukaryota</taxon>
        <taxon>Fungi</taxon>
        <taxon>Dikarya</taxon>
        <taxon>Ascomycota</taxon>
        <taxon>Pezizomycotina</taxon>
        <taxon>Eurotiomycetes</taxon>
        <taxon>Chaetothyriomycetidae</taxon>
        <taxon>Chaetothyriales</taxon>
        <taxon>Herpotrichiellaceae</taxon>
        <taxon>Phialophora</taxon>
    </lineage>
</organism>
<keyword evidence="11" id="KW-1185">Reference proteome</keyword>
<evidence type="ECO:0000256" key="2">
    <source>
        <dbReference type="ARBA" id="ARBA00008777"/>
    </source>
</evidence>
<evidence type="ECO:0000256" key="8">
    <source>
        <dbReference type="RuleBase" id="RU000660"/>
    </source>
</evidence>
<evidence type="ECO:0000256" key="9">
    <source>
        <dbReference type="SAM" id="MobiDB-lite"/>
    </source>
</evidence>
<evidence type="ECO:0000256" key="1">
    <source>
        <dbReference type="ARBA" id="ARBA00004173"/>
    </source>
</evidence>
<keyword evidence="3 8" id="KW-0689">Ribosomal protein</keyword>
<evidence type="ECO:0000256" key="3">
    <source>
        <dbReference type="ARBA" id="ARBA00022980"/>
    </source>
</evidence>
<dbReference type="PANTHER" id="PTHR14413:SF16">
    <property type="entry name" value="LARGE RIBOSOMAL SUBUNIT PROTEIN BL17M"/>
    <property type="match status" value="1"/>
</dbReference>
<evidence type="ECO:0000256" key="5">
    <source>
        <dbReference type="ARBA" id="ARBA00023274"/>
    </source>
</evidence>
<dbReference type="InterPro" id="IPR000456">
    <property type="entry name" value="Ribosomal_bL17"/>
</dbReference>
<keyword evidence="4" id="KW-0496">Mitochondrion</keyword>
<feature type="compositionally biased region" description="Basic and acidic residues" evidence="9">
    <location>
        <begin position="175"/>
        <end position="185"/>
    </location>
</feature>
<dbReference type="PROSITE" id="PS01167">
    <property type="entry name" value="RIBOSOMAL_L17"/>
    <property type="match status" value="1"/>
</dbReference>
<dbReference type="NCBIfam" id="TIGR00059">
    <property type="entry name" value="L17"/>
    <property type="match status" value="1"/>
</dbReference>
<dbReference type="Pfam" id="PF01196">
    <property type="entry name" value="Ribosomal_L17"/>
    <property type="match status" value="1"/>
</dbReference>
<dbReference type="GO" id="GO:0003735">
    <property type="term" value="F:structural constituent of ribosome"/>
    <property type="evidence" value="ECO:0007669"/>
    <property type="project" value="InterPro"/>
</dbReference>
<dbReference type="AlphaFoldDB" id="A0A0D2FWU4"/>
<evidence type="ECO:0000313" key="11">
    <source>
        <dbReference type="Proteomes" id="UP000054266"/>
    </source>
</evidence>
<dbReference type="HOGENOM" id="CLU_074407_1_2_1"/>
<dbReference type="STRING" id="5601.A0A0D2FWU4"/>
<comment type="function">
    <text evidence="7">Component of the mitochondrial ribosome (mitoribosome), a dedicated translation machinery responsible for the synthesis of mitochondrial genome-encoded proteins, including at least some of the essential transmembrane subunits of the mitochondrial respiratory chain. The mitoribosomes are attached to the mitochondrial inner membrane and translation products are cotranslationally integrated into the membrane.</text>
</comment>
<sequence length="231" mass="26725">MSTLKYRHLGRDSAHRRALLRNLVTSLIANESISTTWPKAKEAQRLAEKLITLGKKNTGAARERAKTIFFEPEREGHMDKLFGELRERYAARPGGYTRVLRQEAIRDDAAPSAILSLVDGPRDMRFSMTAKAIVRQRKENLDLNEMMLANMRKVTRFRINGEQALDEEVQRLERDLKEQEEKEKSDFEEDGTVYEWSRGEKSRPSGIRSKEKKGPGRLRRQRVGEDREVPS</sequence>
<evidence type="ECO:0000313" key="10">
    <source>
        <dbReference type="EMBL" id="KIW70930.1"/>
    </source>
</evidence>
<dbReference type="FunFam" id="3.90.1030.10:FF:000005">
    <property type="entry name" value="Probable 50S ribosomal protein L17"/>
    <property type="match status" value="1"/>
</dbReference>
<dbReference type="Gene3D" id="3.90.1030.10">
    <property type="entry name" value="Ribosomal protein L17"/>
    <property type="match status" value="1"/>
</dbReference>
<comment type="subcellular location">
    <subcellularLocation>
        <location evidence="1">Mitochondrion</location>
    </subcellularLocation>
</comment>
<dbReference type="EMBL" id="KN846957">
    <property type="protein sequence ID" value="KIW70930.1"/>
    <property type="molecule type" value="Genomic_DNA"/>
</dbReference>
<evidence type="ECO:0000256" key="7">
    <source>
        <dbReference type="ARBA" id="ARBA00037226"/>
    </source>
</evidence>
<gene>
    <name evidence="10" type="ORF">PV04_03158</name>
</gene>
<accession>A0A0D2FWU4</accession>
<feature type="compositionally biased region" description="Basic and acidic residues" evidence="9">
    <location>
        <begin position="222"/>
        <end position="231"/>
    </location>
</feature>
<name>A0A0D2FWU4_9EURO</name>
<dbReference type="PANTHER" id="PTHR14413">
    <property type="entry name" value="RIBOSOMAL PROTEIN L17"/>
    <property type="match status" value="1"/>
</dbReference>
<dbReference type="InterPro" id="IPR047859">
    <property type="entry name" value="Ribosomal_bL17_CS"/>
</dbReference>
<dbReference type="Proteomes" id="UP000054266">
    <property type="component" value="Unassembled WGS sequence"/>
</dbReference>
<dbReference type="GO" id="GO:0006412">
    <property type="term" value="P:translation"/>
    <property type="evidence" value="ECO:0007669"/>
    <property type="project" value="InterPro"/>
</dbReference>
<feature type="compositionally biased region" description="Basic and acidic residues" evidence="9">
    <location>
        <begin position="197"/>
        <end position="214"/>
    </location>
</feature>
<evidence type="ECO:0000256" key="6">
    <source>
        <dbReference type="ARBA" id="ARBA00035290"/>
    </source>
</evidence>
<dbReference type="GO" id="GO:0005762">
    <property type="term" value="C:mitochondrial large ribosomal subunit"/>
    <property type="evidence" value="ECO:0007669"/>
    <property type="project" value="TreeGrafter"/>
</dbReference>
<proteinExistence type="inferred from homology"/>
<evidence type="ECO:0000256" key="4">
    <source>
        <dbReference type="ARBA" id="ARBA00023128"/>
    </source>
</evidence>
<dbReference type="SUPFAM" id="SSF64263">
    <property type="entry name" value="Prokaryotic ribosomal protein L17"/>
    <property type="match status" value="1"/>
</dbReference>
<reference evidence="10 11" key="1">
    <citation type="submission" date="2015-01" db="EMBL/GenBank/DDBJ databases">
        <title>The Genome Sequence of Capronia semiimmersa CBS27337.</title>
        <authorList>
            <consortium name="The Broad Institute Genomics Platform"/>
            <person name="Cuomo C."/>
            <person name="de Hoog S."/>
            <person name="Gorbushina A."/>
            <person name="Stielow B."/>
            <person name="Teixiera M."/>
            <person name="Abouelleil A."/>
            <person name="Chapman S.B."/>
            <person name="Priest M."/>
            <person name="Young S.K."/>
            <person name="Wortman J."/>
            <person name="Nusbaum C."/>
            <person name="Birren B."/>
        </authorList>
    </citation>
    <scope>NUCLEOTIDE SEQUENCE [LARGE SCALE GENOMIC DNA]</scope>
    <source>
        <strain evidence="10 11">CBS 27337</strain>
    </source>
</reference>
<comment type="similarity">
    <text evidence="2 8">Belongs to the bacterial ribosomal protein bL17 family.</text>
</comment>